<proteinExistence type="inferred from homology"/>
<dbReference type="InterPro" id="IPR050221">
    <property type="entry name" value="26S_Proteasome_ATPase"/>
</dbReference>
<keyword evidence="3" id="KW-0067">ATP-binding</keyword>
<evidence type="ECO:0000256" key="1">
    <source>
        <dbReference type="ARBA" id="ARBA00006914"/>
    </source>
</evidence>
<keyword evidence="6" id="KW-1185">Reference proteome</keyword>
<dbReference type="SMART" id="SM00382">
    <property type="entry name" value="AAA"/>
    <property type="match status" value="1"/>
</dbReference>
<dbReference type="AlphaFoldDB" id="A0A840TGU6"/>
<reference evidence="5 6" key="1">
    <citation type="submission" date="2020-08" db="EMBL/GenBank/DDBJ databases">
        <title>Genomic Encyclopedia of Type Strains, Phase IV (KMG-IV): sequencing the most valuable type-strain genomes for metagenomic binning, comparative biology and taxonomic classification.</title>
        <authorList>
            <person name="Goeker M."/>
        </authorList>
    </citation>
    <scope>NUCLEOTIDE SEQUENCE [LARGE SCALE GENOMIC DNA]</scope>
    <source>
        <strain evidence="5 6">DSM 105074</strain>
    </source>
</reference>
<dbReference type="PANTHER" id="PTHR23073">
    <property type="entry name" value="26S PROTEASOME REGULATORY SUBUNIT"/>
    <property type="match status" value="1"/>
</dbReference>
<dbReference type="InterPro" id="IPR003593">
    <property type="entry name" value="AAA+_ATPase"/>
</dbReference>
<organism evidence="5 6">
    <name type="scientific">Rhabdobacter roseus</name>
    <dbReference type="NCBI Taxonomy" id="1655419"/>
    <lineage>
        <taxon>Bacteria</taxon>
        <taxon>Pseudomonadati</taxon>
        <taxon>Bacteroidota</taxon>
        <taxon>Cytophagia</taxon>
        <taxon>Cytophagales</taxon>
        <taxon>Cytophagaceae</taxon>
        <taxon>Rhabdobacter</taxon>
    </lineage>
</organism>
<evidence type="ECO:0000256" key="3">
    <source>
        <dbReference type="ARBA" id="ARBA00022840"/>
    </source>
</evidence>
<dbReference type="RefSeq" id="WP_184169838.1">
    <property type="nucleotide sequence ID" value="NZ_JACHGF010000001.1"/>
</dbReference>
<dbReference type="Proteomes" id="UP000557307">
    <property type="component" value="Unassembled WGS sequence"/>
</dbReference>
<dbReference type="CDD" id="cd19481">
    <property type="entry name" value="RecA-like_protease"/>
    <property type="match status" value="1"/>
</dbReference>
<accession>A0A840TGU6</accession>
<dbReference type="EMBL" id="JACHGF010000001">
    <property type="protein sequence ID" value="MBB5282175.1"/>
    <property type="molecule type" value="Genomic_DNA"/>
</dbReference>
<evidence type="ECO:0000259" key="4">
    <source>
        <dbReference type="SMART" id="SM00382"/>
    </source>
</evidence>
<comment type="caution">
    <text evidence="5">The sequence shown here is derived from an EMBL/GenBank/DDBJ whole genome shotgun (WGS) entry which is preliminary data.</text>
</comment>
<evidence type="ECO:0000313" key="6">
    <source>
        <dbReference type="Proteomes" id="UP000557307"/>
    </source>
</evidence>
<name>A0A840TGU6_9BACT</name>
<evidence type="ECO:0000313" key="5">
    <source>
        <dbReference type="EMBL" id="MBB5282175.1"/>
    </source>
</evidence>
<gene>
    <name evidence="5" type="ORF">HNQ92_000296</name>
</gene>
<keyword evidence="2" id="KW-0547">Nucleotide-binding</keyword>
<comment type="similarity">
    <text evidence="1">Belongs to the AAA ATPase family.</text>
</comment>
<dbReference type="InterPro" id="IPR003959">
    <property type="entry name" value="ATPase_AAA_core"/>
</dbReference>
<dbReference type="InterPro" id="IPR027417">
    <property type="entry name" value="P-loop_NTPase"/>
</dbReference>
<dbReference type="GO" id="GO:0005524">
    <property type="term" value="F:ATP binding"/>
    <property type="evidence" value="ECO:0007669"/>
    <property type="project" value="UniProtKB-KW"/>
</dbReference>
<dbReference type="Gene3D" id="3.40.50.300">
    <property type="entry name" value="P-loop containing nucleotide triphosphate hydrolases"/>
    <property type="match status" value="1"/>
</dbReference>
<protein>
    <recommendedName>
        <fullName evidence="4">AAA+ ATPase domain-containing protein</fullName>
    </recommendedName>
</protein>
<evidence type="ECO:0000256" key="2">
    <source>
        <dbReference type="ARBA" id="ARBA00022741"/>
    </source>
</evidence>
<dbReference type="SUPFAM" id="SSF52540">
    <property type="entry name" value="P-loop containing nucleoside triphosphate hydrolases"/>
    <property type="match status" value="1"/>
</dbReference>
<sequence>MTERRIYFLEASLAFLREVLDTRLRTYFREAAEPFWYEKASLRAVRESKRFAQLLQGKSLSDEEFILLLLALAPHFEPQLLSGLIEKYLPDGGEFPLFGGTKGTYYRGILPTGETAQFLLGGTDQERRNQIAGYLASDGALSTLGLLHLDAVPEGEPRLSGRLVVNEEVVEWLRLGRISRPRFSPEFGAEYLATDQTWDDLVLNPHTQAQLQELQLWLRYNDTLLYEWGMYRKIKPGYRALFHGPPGTGKTMTATLLGQHTGQDVFRIDLSKVVSKYIGETEKNLSRIFDKAQHKNWILFFDEADAVLGKRTGVKDAHDKYANQEVAYLLQRIETYPGLVILATNLRSNIDEAFTRRLHSIIYFPKPTAEEREQLWRKAFPAQVGFRSTVDFEQLAQQYDLTGAHIINIVQRICLALLAQHEKIVSPELLLEHIQKEYQKEGRLA</sequence>
<dbReference type="GO" id="GO:0016887">
    <property type="term" value="F:ATP hydrolysis activity"/>
    <property type="evidence" value="ECO:0007669"/>
    <property type="project" value="InterPro"/>
</dbReference>
<dbReference type="Pfam" id="PF00004">
    <property type="entry name" value="AAA"/>
    <property type="match status" value="1"/>
</dbReference>
<feature type="domain" description="AAA+ ATPase" evidence="4">
    <location>
        <begin position="236"/>
        <end position="368"/>
    </location>
</feature>